<gene>
    <name evidence="3" type="ORF">DFH07DRAFT_943613</name>
</gene>
<feature type="transmembrane region" description="Helical" evidence="2">
    <location>
        <begin position="21"/>
        <end position="45"/>
    </location>
</feature>
<organism evidence="3 4">
    <name type="scientific">Mycena maculata</name>
    <dbReference type="NCBI Taxonomy" id="230809"/>
    <lineage>
        <taxon>Eukaryota</taxon>
        <taxon>Fungi</taxon>
        <taxon>Dikarya</taxon>
        <taxon>Basidiomycota</taxon>
        <taxon>Agaricomycotina</taxon>
        <taxon>Agaricomycetes</taxon>
        <taxon>Agaricomycetidae</taxon>
        <taxon>Agaricales</taxon>
        <taxon>Marasmiineae</taxon>
        <taxon>Mycenaceae</taxon>
        <taxon>Mycena</taxon>
    </lineage>
</organism>
<feature type="compositionally biased region" description="Polar residues" evidence="1">
    <location>
        <begin position="95"/>
        <end position="114"/>
    </location>
</feature>
<name>A0AAD7N281_9AGAR</name>
<evidence type="ECO:0000256" key="2">
    <source>
        <dbReference type="SAM" id="Phobius"/>
    </source>
</evidence>
<protein>
    <submittedName>
        <fullName evidence="3">Uncharacterized protein</fullName>
    </submittedName>
</protein>
<keyword evidence="2" id="KW-1133">Transmembrane helix</keyword>
<keyword evidence="4" id="KW-1185">Reference proteome</keyword>
<dbReference type="EMBL" id="JARJLG010000124">
    <property type="protein sequence ID" value="KAJ7741212.1"/>
    <property type="molecule type" value="Genomic_DNA"/>
</dbReference>
<evidence type="ECO:0000313" key="4">
    <source>
        <dbReference type="Proteomes" id="UP001215280"/>
    </source>
</evidence>
<dbReference type="Proteomes" id="UP001215280">
    <property type="component" value="Unassembled WGS sequence"/>
</dbReference>
<feature type="region of interest" description="Disordered" evidence="1">
    <location>
        <begin position="54"/>
        <end position="114"/>
    </location>
</feature>
<comment type="caution">
    <text evidence="3">The sequence shown here is derived from an EMBL/GenBank/DDBJ whole genome shotgun (WGS) entry which is preliminary data.</text>
</comment>
<dbReference type="AlphaFoldDB" id="A0AAD7N281"/>
<keyword evidence="2" id="KW-0812">Transmembrane</keyword>
<evidence type="ECO:0000313" key="3">
    <source>
        <dbReference type="EMBL" id="KAJ7741212.1"/>
    </source>
</evidence>
<evidence type="ECO:0000256" key="1">
    <source>
        <dbReference type="SAM" id="MobiDB-lite"/>
    </source>
</evidence>
<proteinExistence type="predicted"/>
<reference evidence="3" key="1">
    <citation type="submission" date="2023-03" db="EMBL/GenBank/DDBJ databases">
        <title>Massive genome expansion in bonnet fungi (Mycena s.s.) driven by repeated elements and novel gene families across ecological guilds.</title>
        <authorList>
            <consortium name="Lawrence Berkeley National Laboratory"/>
            <person name="Harder C.B."/>
            <person name="Miyauchi S."/>
            <person name="Viragh M."/>
            <person name="Kuo A."/>
            <person name="Thoen E."/>
            <person name="Andreopoulos B."/>
            <person name="Lu D."/>
            <person name="Skrede I."/>
            <person name="Drula E."/>
            <person name="Henrissat B."/>
            <person name="Morin E."/>
            <person name="Kohler A."/>
            <person name="Barry K."/>
            <person name="LaButti K."/>
            <person name="Morin E."/>
            <person name="Salamov A."/>
            <person name="Lipzen A."/>
            <person name="Mereny Z."/>
            <person name="Hegedus B."/>
            <person name="Baldrian P."/>
            <person name="Stursova M."/>
            <person name="Weitz H."/>
            <person name="Taylor A."/>
            <person name="Grigoriev I.V."/>
            <person name="Nagy L.G."/>
            <person name="Martin F."/>
            <person name="Kauserud H."/>
        </authorList>
    </citation>
    <scope>NUCLEOTIDE SEQUENCE</scope>
    <source>
        <strain evidence="3">CBHHK188m</strain>
    </source>
</reference>
<keyword evidence="2" id="KW-0472">Membrane</keyword>
<sequence length="256" mass="27836">MEFNPARMRQVNQRQSVHEELGATASGWLVTQTGAVAAVWVWVWAPARAYAGRDDPQYSGKRHAPSGCRTHDLEEEERGAGRDGSGECRAGGTSERLSGTTEDLISGSMGTTKGTQVESALNPFRGTRKQLLCGSICMLVVQLRCRSPQSKRHGAGSSGSCAARRKIVFKRSAGKYLADDASEEENWFGVCTKFDSDTGSGGECSAAFGVYAWPWPGRWNRARACSVLVDNRLKNSRRGCPVISHYDCSSPWPLAI</sequence>
<accession>A0AAD7N281</accession>